<evidence type="ECO:0000256" key="1">
    <source>
        <dbReference type="SAM" id="Coils"/>
    </source>
</evidence>
<dbReference type="Proteomes" id="UP001144396">
    <property type="component" value="Unassembled WGS sequence"/>
</dbReference>
<evidence type="ECO:0000256" key="2">
    <source>
        <dbReference type="SAM" id="MobiDB-lite"/>
    </source>
</evidence>
<feature type="region of interest" description="Disordered" evidence="2">
    <location>
        <begin position="34"/>
        <end position="94"/>
    </location>
</feature>
<feature type="region of interest" description="Disordered" evidence="2">
    <location>
        <begin position="1"/>
        <end position="20"/>
    </location>
</feature>
<dbReference type="RefSeq" id="WP_281884602.1">
    <property type="nucleotide sequence ID" value="NZ_BSDP01000001.1"/>
</dbReference>
<evidence type="ECO:0000259" key="4">
    <source>
        <dbReference type="Pfam" id="PF10708"/>
    </source>
</evidence>
<evidence type="ECO:0000256" key="3">
    <source>
        <dbReference type="SAM" id="Phobius"/>
    </source>
</evidence>
<proteinExistence type="predicted"/>
<evidence type="ECO:0000313" key="5">
    <source>
        <dbReference type="EMBL" id="GLI27781.1"/>
    </source>
</evidence>
<protein>
    <recommendedName>
        <fullName evidence="4">DUF2510 domain-containing protein</fullName>
    </recommendedName>
</protein>
<dbReference type="EMBL" id="BSDP01000001">
    <property type="protein sequence ID" value="GLI27781.1"/>
    <property type="molecule type" value="Genomic_DNA"/>
</dbReference>
<sequence>MRTPPPSAPAGWYDDPDDATRRRYWDGAAWTDRTEARTAEGAHPTAVLDDHPTEVLAGPASAVPDDQPTEVFAEPPAQAPPAGTAHPEPDAGAGESRTRWWLVAAAVIAAVLLVGGITTAALLTAGSDGSAGSAAGVDAADEGAGSDADGSDAAGGADAGTEPGAGEPEPEAAPAEPAEPVDPVAFAREAERRLDRMERDIDALEKDIEDARFARLVTETVRLAVRLDELRAIGTPDELAGVWESDLDAIGAEIDRLAEAVIAGDGDAAEDAADGIDDAIGDARSRVETLG</sequence>
<feature type="region of interest" description="Disordered" evidence="2">
    <location>
        <begin position="128"/>
        <end position="183"/>
    </location>
</feature>
<dbReference type="Pfam" id="PF10708">
    <property type="entry name" value="DUF2510"/>
    <property type="match status" value="1"/>
</dbReference>
<evidence type="ECO:0000313" key="6">
    <source>
        <dbReference type="Proteomes" id="UP001144396"/>
    </source>
</evidence>
<feature type="domain" description="DUF2510" evidence="4">
    <location>
        <begin position="10"/>
        <end position="40"/>
    </location>
</feature>
<gene>
    <name evidence="5" type="ORF">ARHIZOSPH14_20230</name>
</gene>
<dbReference type="InterPro" id="IPR018929">
    <property type="entry name" value="DUF2510"/>
</dbReference>
<name>A0A9W6FPR0_9MICO</name>
<comment type="caution">
    <text evidence="5">The sequence shown here is derived from an EMBL/GenBank/DDBJ whole genome shotgun (WGS) entry which is preliminary data.</text>
</comment>
<reference evidence="5" key="1">
    <citation type="submission" date="2022-12" db="EMBL/GenBank/DDBJ databases">
        <title>Reference genome sequencing for broad-spectrum identification of bacterial and archaeal isolates by mass spectrometry.</title>
        <authorList>
            <person name="Sekiguchi Y."/>
            <person name="Tourlousse D.M."/>
        </authorList>
    </citation>
    <scope>NUCLEOTIDE SEQUENCE</scope>
    <source>
        <strain evidence="5">14</strain>
    </source>
</reference>
<organism evidence="5 6">
    <name type="scientific">Agromyces rhizosphaerae</name>
    <dbReference type="NCBI Taxonomy" id="88374"/>
    <lineage>
        <taxon>Bacteria</taxon>
        <taxon>Bacillati</taxon>
        <taxon>Actinomycetota</taxon>
        <taxon>Actinomycetes</taxon>
        <taxon>Micrococcales</taxon>
        <taxon>Microbacteriaceae</taxon>
        <taxon>Agromyces</taxon>
    </lineage>
</organism>
<keyword evidence="6" id="KW-1185">Reference proteome</keyword>
<keyword evidence="1" id="KW-0175">Coiled coil</keyword>
<keyword evidence="3" id="KW-0812">Transmembrane</keyword>
<keyword evidence="3" id="KW-0472">Membrane</keyword>
<accession>A0A9W6FPR0</accession>
<dbReference type="AlphaFoldDB" id="A0A9W6FPR0"/>
<feature type="coiled-coil region" evidence="1">
    <location>
        <begin position="187"/>
        <end position="214"/>
    </location>
</feature>
<keyword evidence="3" id="KW-1133">Transmembrane helix</keyword>
<feature type="transmembrane region" description="Helical" evidence="3">
    <location>
        <begin position="100"/>
        <end position="123"/>
    </location>
</feature>